<dbReference type="RefSeq" id="WP_201371480.1">
    <property type="nucleotide sequence ID" value="NZ_BNJG01000001.1"/>
</dbReference>
<name>A0ABQ3UPZ1_9CHLR</name>
<comment type="caution">
    <text evidence="3">The sequence shown here is derived from an EMBL/GenBank/DDBJ whole genome shotgun (WGS) entry which is preliminary data.</text>
</comment>
<dbReference type="Pfam" id="PF06210">
    <property type="entry name" value="DUF1003"/>
    <property type="match status" value="1"/>
</dbReference>
<reference evidence="3 4" key="1">
    <citation type="journal article" date="2021" name="Int. J. Syst. Evol. Microbiol.">
        <title>Reticulibacter mediterranei gen. nov., sp. nov., within the new family Reticulibacteraceae fam. nov., and Ktedonospora formicarum gen. nov., sp. nov., Ktedonobacter robiniae sp. nov., Dictyobacter formicarum sp. nov. and Dictyobacter arantiisoli sp. nov., belonging to the class Ktedonobacteria.</title>
        <authorList>
            <person name="Yabe S."/>
            <person name="Zheng Y."/>
            <person name="Wang C.M."/>
            <person name="Sakai Y."/>
            <person name="Abe K."/>
            <person name="Yokota A."/>
            <person name="Donadio S."/>
            <person name="Cavaletti L."/>
            <person name="Monciardini P."/>
        </authorList>
    </citation>
    <scope>NUCLEOTIDE SEQUENCE [LARGE SCALE GENOMIC DNA]</scope>
    <source>
        <strain evidence="3 4">SOSP1-30</strain>
    </source>
</reference>
<feature type="transmembrane region" description="Helical" evidence="2">
    <location>
        <begin position="90"/>
        <end position="112"/>
    </location>
</feature>
<proteinExistence type="predicted"/>
<feature type="region of interest" description="Disordered" evidence="1">
    <location>
        <begin position="1"/>
        <end position="24"/>
    </location>
</feature>
<evidence type="ECO:0000256" key="2">
    <source>
        <dbReference type="SAM" id="Phobius"/>
    </source>
</evidence>
<evidence type="ECO:0008006" key="5">
    <source>
        <dbReference type="Google" id="ProtNLM"/>
    </source>
</evidence>
<evidence type="ECO:0000313" key="4">
    <source>
        <dbReference type="Proteomes" id="UP000654345"/>
    </source>
</evidence>
<evidence type="ECO:0000313" key="3">
    <source>
        <dbReference type="EMBL" id="GHO54809.1"/>
    </source>
</evidence>
<dbReference type="InterPro" id="IPR010406">
    <property type="entry name" value="DUF1003"/>
</dbReference>
<gene>
    <name evidence="3" type="ORF">KSB_32840</name>
</gene>
<dbReference type="PANTHER" id="PTHR41386">
    <property type="entry name" value="INTEGRAL MEMBRANE PROTEIN-RELATED"/>
    <property type="match status" value="1"/>
</dbReference>
<keyword evidence="2" id="KW-0472">Membrane</keyword>
<protein>
    <recommendedName>
        <fullName evidence="5">DUF1003 domain-containing protein</fullName>
    </recommendedName>
</protein>
<evidence type="ECO:0000256" key="1">
    <source>
        <dbReference type="SAM" id="MobiDB-lite"/>
    </source>
</evidence>
<dbReference type="EMBL" id="BNJG01000001">
    <property type="protein sequence ID" value="GHO54809.1"/>
    <property type="molecule type" value="Genomic_DNA"/>
</dbReference>
<dbReference type="PANTHER" id="PTHR41386:SF1">
    <property type="entry name" value="MEMBRANE PROTEIN"/>
    <property type="match status" value="1"/>
</dbReference>
<keyword evidence="2" id="KW-0812">Transmembrane</keyword>
<organism evidence="3 4">
    <name type="scientific">Ktedonobacter robiniae</name>
    <dbReference type="NCBI Taxonomy" id="2778365"/>
    <lineage>
        <taxon>Bacteria</taxon>
        <taxon>Bacillati</taxon>
        <taxon>Chloroflexota</taxon>
        <taxon>Ktedonobacteria</taxon>
        <taxon>Ktedonobacterales</taxon>
        <taxon>Ktedonobacteraceae</taxon>
        <taxon>Ktedonobacter</taxon>
    </lineage>
</organism>
<keyword evidence="4" id="KW-1185">Reference proteome</keyword>
<accession>A0ABQ3UPZ1</accession>
<keyword evidence="2" id="KW-1133">Transmembrane helix</keyword>
<feature type="transmembrane region" description="Helical" evidence="2">
    <location>
        <begin position="63"/>
        <end position="84"/>
    </location>
</feature>
<dbReference type="Proteomes" id="UP000654345">
    <property type="component" value="Unassembled WGS sequence"/>
</dbReference>
<sequence length="205" mass="23202">MSITPALNEKEAHHKSPGQLKFPRFDHKQHGPVVNVNEAADQNLTVGQKVADTVASNMGSWRFIIIQSLILLAWILFNSVQAYFGRFDPYPFILLNLALSFQAAFAAPFIMISQNRQAEKDRLTAQNDYVTDSKGEEEIRNIMEHLDHQDSLILQVVQSLQDQNKRLETQHQQMLSYLSKVDPQLAQEAMKNITPDAEIKGGTKS</sequence>